<dbReference type="AlphaFoldDB" id="A0A7S7LT77"/>
<keyword evidence="1" id="KW-0143">Chaperone</keyword>
<evidence type="ECO:0000313" key="2">
    <source>
        <dbReference type="EMBL" id="QOY51126.1"/>
    </source>
</evidence>
<protein>
    <submittedName>
        <fullName evidence="2">Molecular chaperone TorD family protein</fullName>
    </submittedName>
</protein>
<gene>
    <name evidence="2" type="ORF">HUE88_08220</name>
</gene>
<sequence>MNEEKMNKARALYYAMFSRFFVFTIDNKRYFELINFIDILRESPLDKSSALAFENIRAVVKSESNIAFMKEFDAIFHSPESQTVRTTASYYDEDIESGKKRVEMQNFLAKTKIRRDEKAYSDYEDHIGFIFSVMSELCELIANGEEQYKSTAHCIFEQILNEFVDKFSKELYEHENADIFKNIVVLLKSFIEFERVYLEVQTPLHVKSKAKPKVKDDSLPEEEIARRERNRLLRQKGPKQEQSACSIDVIRDVEDDI</sequence>
<keyword evidence="3" id="KW-1185">Reference proteome</keyword>
<dbReference type="InterPro" id="IPR050289">
    <property type="entry name" value="TorD/DmsD_chaperones"/>
</dbReference>
<dbReference type="Gene3D" id="1.10.3480.10">
    <property type="entry name" value="TorD-like"/>
    <property type="match status" value="1"/>
</dbReference>
<dbReference type="InterPro" id="IPR036411">
    <property type="entry name" value="TorD-like_sf"/>
</dbReference>
<dbReference type="Proteomes" id="UP000593994">
    <property type="component" value="Chromosome"/>
</dbReference>
<dbReference type="PANTHER" id="PTHR34227">
    <property type="entry name" value="CHAPERONE PROTEIN YCDY"/>
    <property type="match status" value="1"/>
</dbReference>
<dbReference type="SUPFAM" id="SSF89155">
    <property type="entry name" value="TorD-like"/>
    <property type="match status" value="1"/>
</dbReference>
<evidence type="ECO:0000313" key="3">
    <source>
        <dbReference type="Proteomes" id="UP000593994"/>
    </source>
</evidence>
<name>A0A7S7LT77_9BACT</name>
<evidence type="ECO:0000256" key="1">
    <source>
        <dbReference type="ARBA" id="ARBA00023186"/>
    </source>
</evidence>
<dbReference type="Pfam" id="PF02613">
    <property type="entry name" value="Nitrate_red_del"/>
    <property type="match status" value="1"/>
</dbReference>
<dbReference type="InterPro" id="IPR020945">
    <property type="entry name" value="DMSO/NO3_reduct_chaperone"/>
</dbReference>
<dbReference type="RefSeq" id="WP_194368240.1">
    <property type="nucleotide sequence ID" value="NZ_CP054492.1"/>
</dbReference>
<dbReference type="EMBL" id="CP054492">
    <property type="protein sequence ID" value="QOY51126.1"/>
    <property type="molecule type" value="Genomic_DNA"/>
</dbReference>
<proteinExistence type="predicted"/>
<reference evidence="2 3" key="1">
    <citation type="submission" date="2020-05" db="EMBL/GenBank/DDBJ databases">
        <title>Sulfurimonas marisnigri, sp. nov., and Sulfurimonas baltica, sp. nov., manganese oxide reducing chemolithoautotrophs of the class Epsilonproteobacteria isolated from the pelagic redoxclines of the Black and Baltic Seas and emended description of the genus Sulfurimonas.</title>
        <authorList>
            <person name="Henkel J.V."/>
            <person name="Laudan C."/>
            <person name="Werner J."/>
            <person name="Neu T."/>
            <person name="Plewe S."/>
            <person name="Sproer C."/>
            <person name="Bunk B."/>
            <person name="Schulz-Vogt H.N."/>
        </authorList>
    </citation>
    <scope>NUCLEOTIDE SEQUENCE [LARGE SCALE GENOMIC DNA]</scope>
    <source>
        <strain evidence="2 3">GD2</strain>
    </source>
</reference>
<accession>A0A7S7LT77</accession>
<dbReference type="PANTHER" id="PTHR34227:SF1">
    <property type="entry name" value="DIMETHYL SULFOXIDE REDUCTASE CHAPERONE-RELATED"/>
    <property type="match status" value="1"/>
</dbReference>
<dbReference type="KEGG" id="sbal:HUE88_08220"/>
<organism evidence="2 3">
    <name type="scientific">Candidatus Sulfurimonas baltica</name>
    <dbReference type="NCBI Taxonomy" id="2740404"/>
    <lineage>
        <taxon>Bacteria</taxon>
        <taxon>Pseudomonadati</taxon>
        <taxon>Campylobacterota</taxon>
        <taxon>Epsilonproteobacteria</taxon>
        <taxon>Campylobacterales</taxon>
        <taxon>Sulfurimonadaceae</taxon>
        <taxon>Sulfurimonas</taxon>
    </lineage>
</organism>